<protein>
    <recommendedName>
        <fullName evidence="6">Phosphoribosylglycinamide formyltransferase</fullName>
        <ecNumber evidence="6">2.1.2.2</ecNumber>
    </recommendedName>
    <alternativeName>
        <fullName evidence="6">5'-phosphoribosylglycinamide transformylase</fullName>
    </alternativeName>
    <alternativeName>
        <fullName evidence="6">GAR transformylase</fullName>
        <shortName evidence="6">GART</shortName>
    </alternativeName>
</protein>
<comment type="similarity">
    <text evidence="4 6">Belongs to the GART family.</text>
</comment>
<dbReference type="InterPro" id="IPR036477">
    <property type="entry name" value="Formyl_transf_N_sf"/>
</dbReference>
<dbReference type="PANTHER" id="PTHR43369">
    <property type="entry name" value="PHOSPHORIBOSYLGLYCINAMIDE FORMYLTRANSFERASE"/>
    <property type="match status" value="1"/>
</dbReference>
<dbReference type="InterPro" id="IPR004607">
    <property type="entry name" value="GART"/>
</dbReference>
<feature type="active site" description="Proton donor" evidence="6">
    <location>
        <position position="103"/>
    </location>
</feature>
<comment type="function">
    <text evidence="6">Catalyzes the transfer of a formyl group from 10-formyltetrahydrofolate to 5-phospho-ribosyl-glycinamide (GAR), producing 5-phospho-ribosyl-N-formylglycinamide (FGAR) and tetrahydrofolate.</text>
</comment>
<dbReference type="GO" id="GO:0005829">
    <property type="term" value="C:cytosol"/>
    <property type="evidence" value="ECO:0007669"/>
    <property type="project" value="TreeGrafter"/>
</dbReference>
<evidence type="ECO:0000259" key="7">
    <source>
        <dbReference type="Pfam" id="PF00551"/>
    </source>
</evidence>
<dbReference type="UniPathway" id="UPA00074">
    <property type="reaction ID" value="UER00126"/>
</dbReference>
<dbReference type="Proteomes" id="UP000295215">
    <property type="component" value="Unassembled WGS sequence"/>
</dbReference>
<dbReference type="CDD" id="cd08645">
    <property type="entry name" value="FMT_core_GART"/>
    <property type="match status" value="1"/>
</dbReference>
<comment type="caution">
    <text evidence="8">The sequence shown here is derived from an EMBL/GenBank/DDBJ whole genome shotgun (WGS) entry which is preliminary data.</text>
</comment>
<dbReference type="EMBL" id="SOAG01000019">
    <property type="protein sequence ID" value="TDS56588.1"/>
    <property type="molecule type" value="Genomic_DNA"/>
</dbReference>
<feature type="binding site" evidence="6">
    <location>
        <position position="58"/>
    </location>
    <ligand>
        <name>(6R)-10-formyltetrahydrofolate</name>
        <dbReference type="ChEBI" id="CHEBI:195366"/>
    </ligand>
</feature>
<evidence type="ECO:0000256" key="1">
    <source>
        <dbReference type="ARBA" id="ARBA00005054"/>
    </source>
</evidence>
<dbReference type="HAMAP" id="MF_01930">
    <property type="entry name" value="PurN"/>
    <property type="match status" value="1"/>
</dbReference>
<sequence>MKKIALFASGSGTNVENIINYFENKSDINQYLVLVNNPNAKVIEKAEKRNIPVMIFDRNMLNSGKVAEKLKDFSPDLIVLAGFLWKFPEELVKEYSNKVINIHPALLPKYGGKGMYGHFVHEAVVKNKEKLTGITIHYVNENYDEGAVIFQASTEVQPDFTPEEVAKAVQRLEHKHFPEVIEQLLAKTN</sequence>
<dbReference type="Pfam" id="PF00551">
    <property type="entry name" value="Formyl_trans_N"/>
    <property type="match status" value="1"/>
</dbReference>
<accession>A0A4R7EST4</accession>
<dbReference type="AlphaFoldDB" id="A0A4R7EST4"/>
<reference evidence="8 9" key="1">
    <citation type="submission" date="2019-03" db="EMBL/GenBank/DDBJ databases">
        <title>Genomic Encyclopedia of Archaeal and Bacterial Type Strains, Phase II (KMG-II): from individual species to whole genera.</title>
        <authorList>
            <person name="Goeker M."/>
        </authorList>
    </citation>
    <scope>NUCLEOTIDE SEQUENCE [LARGE SCALE GENOMIC DNA]</scope>
    <source>
        <strain evidence="8 9">DSM 28213</strain>
    </source>
</reference>
<dbReference type="Gene3D" id="3.40.50.170">
    <property type="entry name" value="Formyl transferase, N-terminal domain"/>
    <property type="match status" value="1"/>
</dbReference>
<keyword evidence="3 6" id="KW-0658">Purine biosynthesis</keyword>
<dbReference type="PROSITE" id="PS00373">
    <property type="entry name" value="GART"/>
    <property type="match status" value="1"/>
</dbReference>
<dbReference type="InterPro" id="IPR001555">
    <property type="entry name" value="GART_AS"/>
</dbReference>
<dbReference type="PANTHER" id="PTHR43369:SF2">
    <property type="entry name" value="PHOSPHORIBOSYLGLYCINAMIDE FORMYLTRANSFERASE"/>
    <property type="match status" value="1"/>
</dbReference>
<evidence type="ECO:0000256" key="5">
    <source>
        <dbReference type="ARBA" id="ARBA00047664"/>
    </source>
</evidence>
<evidence type="ECO:0000313" key="9">
    <source>
        <dbReference type="Proteomes" id="UP000295215"/>
    </source>
</evidence>
<keyword evidence="9" id="KW-1185">Reference proteome</keyword>
<feature type="binding site" evidence="6">
    <location>
        <begin position="12"/>
        <end position="14"/>
    </location>
    <ligand>
        <name>N(1)-(5-phospho-beta-D-ribosyl)glycinamide</name>
        <dbReference type="ChEBI" id="CHEBI:143788"/>
    </ligand>
</feature>
<evidence type="ECO:0000313" key="8">
    <source>
        <dbReference type="EMBL" id="TDS56588.1"/>
    </source>
</evidence>
<evidence type="ECO:0000256" key="3">
    <source>
        <dbReference type="ARBA" id="ARBA00022755"/>
    </source>
</evidence>
<comment type="caution">
    <text evidence="6">Lacks conserved residue(s) required for the propagation of feature annotation.</text>
</comment>
<gene>
    <name evidence="6" type="primary">purN</name>
    <name evidence="8" type="ORF">C8P70_11924</name>
</gene>
<dbReference type="GO" id="GO:0004644">
    <property type="term" value="F:phosphoribosylglycinamide formyltransferase activity"/>
    <property type="evidence" value="ECO:0007669"/>
    <property type="project" value="UniProtKB-UniRule"/>
</dbReference>
<dbReference type="SUPFAM" id="SSF53328">
    <property type="entry name" value="Formyltransferase"/>
    <property type="match status" value="1"/>
</dbReference>
<evidence type="ECO:0000256" key="2">
    <source>
        <dbReference type="ARBA" id="ARBA00022679"/>
    </source>
</evidence>
<evidence type="ECO:0000256" key="6">
    <source>
        <dbReference type="HAMAP-Rule" id="MF_01930"/>
    </source>
</evidence>
<comment type="pathway">
    <text evidence="1 6">Purine metabolism; IMP biosynthesis via de novo pathway; N(2)-formyl-N(1)-(5-phospho-D-ribosyl)glycinamide from N(1)-(5-phospho-D-ribosyl)glycinamide (10-formyl THF route): step 1/1.</text>
</comment>
<comment type="catalytic activity">
    <reaction evidence="5 6">
        <text>N(1)-(5-phospho-beta-D-ribosyl)glycinamide + (6R)-10-formyltetrahydrofolate = N(2)-formyl-N(1)-(5-phospho-beta-D-ribosyl)glycinamide + (6S)-5,6,7,8-tetrahydrofolate + H(+)</text>
        <dbReference type="Rhea" id="RHEA:15053"/>
        <dbReference type="ChEBI" id="CHEBI:15378"/>
        <dbReference type="ChEBI" id="CHEBI:57453"/>
        <dbReference type="ChEBI" id="CHEBI:143788"/>
        <dbReference type="ChEBI" id="CHEBI:147286"/>
        <dbReference type="ChEBI" id="CHEBI:195366"/>
        <dbReference type="EC" id="2.1.2.2"/>
    </reaction>
</comment>
<dbReference type="RefSeq" id="WP_133712976.1">
    <property type="nucleotide sequence ID" value="NZ_SOAG01000019.1"/>
</dbReference>
<dbReference type="InterPro" id="IPR002376">
    <property type="entry name" value="Formyl_transf_N"/>
</dbReference>
<name>A0A4R7EST4_9FLAO</name>
<keyword evidence="2 6" id="KW-0808">Transferase</keyword>
<dbReference type="EC" id="2.1.2.2" evidence="6"/>
<organism evidence="8 9">
    <name type="scientific">Myroides indicus</name>
    <dbReference type="NCBI Taxonomy" id="1323422"/>
    <lineage>
        <taxon>Bacteria</taxon>
        <taxon>Pseudomonadati</taxon>
        <taxon>Bacteroidota</taxon>
        <taxon>Flavobacteriia</taxon>
        <taxon>Flavobacteriales</taxon>
        <taxon>Flavobacteriaceae</taxon>
        <taxon>Myroides</taxon>
    </lineage>
</organism>
<evidence type="ECO:0000256" key="4">
    <source>
        <dbReference type="ARBA" id="ARBA00038440"/>
    </source>
</evidence>
<feature type="binding site" evidence="6">
    <location>
        <position position="101"/>
    </location>
    <ligand>
        <name>(6R)-10-formyltetrahydrofolate</name>
        <dbReference type="ChEBI" id="CHEBI:195366"/>
    </ligand>
</feature>
<feature type="domain" description="Formyl transferase N-terminal" evidence="7">
    <location>
        <begin position="2"/>
        <end position="181"/>
    </location>
</feature>
<dbReference type="OrthoDB" id="9806170at2"/>
<proteinExistence type="inferred from homology"/>
<feature type="site" description="Raises pKa of active site His" evidence="6">
    <location>
        <position position="144"/>
    </location>
</feature>
<dbReference type="GO" id="GO:0006189">
    <property type="term" value="P:'de novo' IMP biosynthetic process"/>
    <property type="evidence" value="ECO:0007669"/>
    <property type="project" value="UniProtKB-UniRule"/>
</dbReference>